<feature type="active site" description="Tele-AMP-histidine intermediate" evidence="3">
    <location>
        <position position="92"/>
    </location>
</feature>
<sequence length="155" mass="17681">MEFGDHVIPFDHVIVKTRHSFIFTNIRPFLPLHILASPISRKQRLYELTAEETSDLFNSVRVAMKGLGELCDGFTINIQDGECAGQTVFHAHVHIVPRVAQDLKDNNDIYKEGALDSADRPAREYNEMKEEAMRLREVIGKAFDAEGIYHQKSLQ</sequence>
<accession>M1KLU4</accession>
<dbReference type="EC" id="3.6.1.29" evidence="7"/>
<evidence type="ECO:0000256" key="1">
    <source>
        <dbReference type="ARBA" id="ARBA00022741"/>
    </source>
</evidence>
<dbReference type="InterPro" id="IPR036265">
    <property type="entry name" value="HIT-like_sf"/>
</dbReference>
<dbReference type="VEuPathDB" id="MicrosporidiaDB:M970_100390"/>
<dbReference type="InterPro" id="IPR039383">
    <property type="entry name" value="FHIT"/>
</dbReference>
<dbReference type="VEuPathDB" id="MicrosporidiaDB:AEWQ_100390"/>
<dbReference type="InterPro" id="IPR011146">
    <property type="entry name" value="HIT-like"/>
</dbReference>
<dbReference type="Pfam" id="PF01230">
    <property type="entry name" value="HIT"/>
    <property type="match status" value="1"/>
</dbReference>
<dbReference type="PANTHER" id="PTHR46243:SF1">
    <property type="entry name" value="BIS(5'-ADENOSYL)-TRIPHOSPHATASE"/>
    <property type="match status" value="1"/>
</dbReference>
<evidence type="ECO:0000256" key="3">
    <source>
        <dbReference type="PIRSR" id="PIRSR639383-1"/>
    </source>
</evidence>
<organism evidence="9">
    <name type="scientific">Encephalitozoon cuniculi</name>
    <name type="common">Microsporidian parasite</name>
    <dbReference type="NCBI Taxonomy" id="6035"/>
    <lineage>
        <taxon>Eukaryota</taxon>
        <taxon>Fungi</taxon>
        <taxon>Fungi incertae sedis</taxon>
        <taxon>Microsporidia</taxon>
        <taxon>Unikaryonidae</taxon>
        <taxon>Encephalitozoon</taxon>
    </lineage>
</organism>
<dbReference type="PANTHER" id="PTHR46243">
    <property type="entry name" value="BIS(5'-ADENOSYL)-TRIPHOSPHATASE"/>
    <property type="match status" value="1"/>
</dbReference>
<feature type="site" description="Important for induction of apoptosis" evidence="5">
    <location>
        <position position="110"/>
    </location>
</feature>
<evidence type="ECO:0000313" key="9">
    <source>
        <dbReference type="EMBL" id="AGE96296.1"/>
    </source>
</evidence>
<dbReference type="VEuPathDB" id="MicrosporidiaDB:ECU10_0480"/>
<keyword evidence="2 7" id="KW-0378">Hydrolase</keyword>
<comment type="cofactor">
    <cofactor evidence="7">
        <name>Mn(2+)</name>
        <dbReference type="ChEBI" id="CHEBI:29035"/>
    </cofactor>
</comment>
<dbReference type="PROSITE" id="PS51084">
    <property type="entry name" value="HIT_2"/>
    <property type="match status" value="1"/>
</dbReference>
<feature type="domain" description="HIT" evidence="8">
    <location>
        <begin position="1"/>
        <end position="105"/>
    </location>
</feature>
<feature type="binding site" evidence="4">
    <location>
        <begin position="85"/>
        <end position="88"/>
    </location>
    <ligand>
        <name>substrate</name>
    </ligand>
</feature>
<feature type="binding site" evidence="4">
    <location>
        <position position="79"/>
    </location>
    <ligand>
        <name>substrate</name>
    </ligand>
</feature>
<evidence type="ECO:0000256" key="2">
    <source>
        <dbReference type="ARBA" id="ARBA00022801"/>
    </source>
</evidence>
<dbReference type="Gene3D" id="3.30.428.10">
    <property type="entry name" value="HIT-like"/>
    <property type="match status" value="1"/>
</dbReference>
<dbReference type="EMBL" id="KC513615">
    <property type="protein sequence ID" value="AGE96296.1"/>
    <property type="molecule type" value="Genomic_DNA"/>
</dbReference>
<dbReference type="GO" id="GO:0000166">
    <property type="term" value="F:nucleotide binding"/>
    <property type="evidence" value="ECO:0007669"/>
    <property type="project" value="UniProtKB-KW"/>
</dbReference>
<evidence type="ECO:0000259" key="8">
    <source>
        <dbReference type="PROSITE" id="PS51084"/>
    </source>
</evidence>
<protein>
    <recommendedName>
        <fullName evidence="7">Bis(5'-adenosyl)-triphosphatase</fullName>
        <ecNumber evidence="7">3.6.1.29</ecNumber>
    </recommendedName>
</protein>
<keyword evidence="1 7" id="KW-0547">Nucleotide-binding</keyword>
<feature type="binding site" evidence="4">
    <location>
        <position position="25"/>
    </location>
    <ligand>
        <name>substrate</name>
    </ligand>
</feature>
<feature type="short sequence motif" description="Histidine triad motif" evidence="6">
    <location>
        <begin position="90"/>
        <end position="94"/>
    </location>
</feature>
<evidence type="ECO:0000256" key="7">
    <source>
        <dbReference type="RuleBase" id="RU366076"/>
    </source>
</evidence>
<name>M1KLU4_ENCCN</name>
<dbReference type="VEuPathDB" id="MicrosporidiaDB:AEWD_100390"/>
<dbReference type="SUPFAM" id="SSF54197">
    <property type="entry name" value="HIT-like"/>
    <property type="match status" value="1"/>
</dbReference>
<evidence type="ECO:0000256" key="6">
    <source>
        <dbReference type="PROSITE-ProRule" id="PRU00464"/>
    </source>
</evidence>
<comment type="catalytic activity">
    <reaction evidence="7">
        <text>P(1),P(3)-bis(5'-adenosyl) triphosphate + H2O = AMP + ADP + 2 H(+)</text>
        <dbReference type="Rhea" id="RHEA:13893"/>
        <dbReference type="ChEBI" id="CHEBI:15377"/>
        <dbReference type="ChEBI" id="CHEBI:15378"/>
        <dbReference type="ChEBI" id="CHEBI:58529"/>
        <dbReference type="ChEBI" id="CHEBI:456215"/>
        <dbReference type="ChEBI" id="CHEBI:456216"/>
        <dbReference type="EC" id="3.6.1.29"/>
    </reaction>
</comment>
<dbReference type="AlphaFoldDB" id="M1KLU4"/>
<feature type="binding site" evidence="4">
    <location>
        <position position="6"/>
    </location>
    <ligand>
        <name>substrate</name>
    </ligand>
</feature>
<dbReference type="FunFam" id="3.30.428.10:FF:000011">
    <property type="entry name" value="Fragile histidine triad"/>
    <property type="match status" value="1"/>
</dbReference>
<dbReference type="CDD" id="cd01275">
    <property type="entry name" value="FHIT"/>
    <property type="match status" value="1"/>
</dbReference>
<evidence type="ECO:0000256" key="4">
    <source>
        <dbReference type="PIRSR" id="PIRSR639383-2"/>
    </source>
</evidence>
<dbReference type="VEuPathDB" id="MicrosporidiaDB:AEWR_100390"/>
<reference evidence="9" key="1">
    <citation type="journal article" date="2013" name="Eukaryot. Cell">
        <title>Extremely Reduced Levels of Heterozygosity in the Vertebrate Pathogen Encephalitozoon cuniculi.</title>
        <authorList>
            <person name="Selman M."/>
            <person name="Sak B."/>
            <person name="Kvac M."/>
            <person name="Farinelli L."/>
            <person name="Weiss L.M."/>
            <person name="Corradi N."/>
        </authorList>
    </citation>
    <scope>NUCLEOTIDE SEQUENCE</scope>
</reference>
<proteinExistence type="predicted"/>
<dbReference type="InterPro" id="IPR051884">
    <property type="entry name" value="Bis(5'-adenosyl)-TPase_reg"/>
</dbReference>
<gene>
    <name evidence="9" type="ORF">ECU10_0480</name>
</gene>
<dbReference type="GO" id="GO:0047710">
    <property type="term" value="F:bis(5'-adenosyl)-triphosphatase activity"/>
    <property type="evidence" value="ECO:0007669"/>
    <property type="project" value="UniProtKB-UniRule"/>
</dbReference>
<feature type="binding site" evidence="4">
    <location>
        <position position="94"/>
    </location>
    <ligand>
        <name>substrate</name>
    </ligand>
</feature>
<evidence type="ECO:0000256" key="5">
    <source>
        <dbReference type="PIRSR" id="PIRSR639383-3"/>
    </source>
</evidence>